<protein>
    <submittedName>
        <fullName evidence="2">Serologically defined colon cancer antigen 8</fullName>
    </submittedName>
</protein>
<accession>A0AAV7JRL3</accession>
<dbReference type="GO" id="GO:0005814">
    <property type="term" value="C:centriole"/>
    <property type="evidence" value="ECO:0007669"/>
    <property type="project" value="TreeGrafter"/>
</dbReference>
<dbReference type="GO" id="GO:0007098">
    <property type="term" value="P:centrosome cycle"/>
    <property type="evidence" value="ECO:0007669"/>
    <property type="project" value="InterPro"/>
</dbReference>
<dbReference type="GO" id="GO:0030010">
    <property type="term" value="P:establishment of cell polarity"/>
    <property type="evidence" value="ECO:0007669"/>
    <property type="project" value="TreeGrafter"/>
</dbReference>
<dbReference type="GO" id="GO:0005813">
    <property type="term" value="C:centrosome"/>
    <property type="evidence" value="ECO:0007669"/>
    <property type="project" value="InterPro"/>
</dbReference>
<dbReference type="PANTHER" id="PTHR34343:SF1">
    <property type="entry name" value="SEROLOGICALLY DEFINED COLON CANCER ANTIGEN 8"/>
    <property type="match status" value="1"/>
</dbReference>
<evidence type="ECO:0000313" key="2">
    <source>
        <dbReference type="EMBL" id="KAI6651647.1"/>
    </source>
</evidence>
<gene>
    <name evidence="2" type="ORF">LOD99_4895</name>
</gene>
<organism evidence="2 3">
    <name type="scientific">Oopsacas minuta</name>
    <dbReference type="NCBI Taxonomy" id="111878"/>
    <lineage>
        <taxon>Eukaryota</taxon>
        <taxon>Metazoa</taxon>
        <taxon>Porifera</taxon>
        <taxon>Hexactinellida</taxon>
        <taxon>Hexasterophora</taxon>
        <taxon>Lyssacinosida</taxon>
        <taxon>Leucopsacidae</taxon>
        <taxon>Oopsacas</taxon>
    </lineage>
</organism>
<dbReference type="InterPro" id="IPR031887">
    <property type="entry name" value="SDCCAG8"/>
</dbReference>
<feature type="coiled-coil region" evidence="1">
    <location>
        <begin position="531"/>
        <end position="565"/>
    </location>
</feature>
<sequence length="586" mass="68130">MSDYRRLSDHFLAEQNTLFSHPRLSQQIIDSQIDYFSSALSDLQSRAGQLAEENTQLHQLLEDRSQPSIEQCYEQKEPIDRDIAVPETADSPIRECSKLLQANQQAHIETRHKFGNLSTELGLVREENAYLKSKLAVEETVHESLLTRVQQPSLCAVCHSSEAIYPLPSQQKESERESLLRKLTAEREECMRLLTGLRDTLQCVRDREKEAIAQVKQSVETTSSAIEEKDQALLHAIELEREVDNINKRQESLLSSAGEQHEVELEGVRREAQYKYNELEARLGQVNSDLKLRDTELMSLTQTKQVLERKLKSSQSEKFEGESKRMHTVHELRSKVGVLEAEKLNLSGVIESMRLEQESIEVIRIQELARSRQEIEQQRSYLSISREENVKLREQTLEAETDRNKFKNQVRSLKYEIESMKTNIHTQVLKLDEAHNYKNLKMIEEVHKLKDCNEILRTELEEYRGRESQIITNGRDELKRVQGRLEKKLVSLDTELGGTKSSLLQMKMAYTQGSEENAEFKKSSVEDKKLISKLENDLKTLKGKRKEDTNKIKNLMMRNNSLLRERLQLCEMLELFYQKPGKEREF</sequence>
<comment type="caution">
    <text evidence="2">The sequence shown here is derived from an EMBL/GenBank/DDBJ whole genome shotgun (WGS) entry which is preliminary data.</text>
</comment>
<evidence type="ECO:0000313" key="3">
    <source>
        <dbReference type="Proteomes" id="UP001165289"/>
    </source>
</evidence>
<dbReference type="AlphaFoldDB" id="A0AAV7JRL3"/>
<evidence type="ECO:0000256" key="1">
    <source>
        <dbReference type="SAM" id="Coils"/>
    </source>
</evidence>
<keyword evidence="3" id="KW-1185">Reference proteome</keyword>
<dbReference type="Proteomes" id="UP001165289">
    <property type="component" value="Unassembled WGS sequence"/>
</dbReference>
<feature type="coiled-coil region" evidence="1">
    <location>
        <begin position="229"/>
        <end position="317"/>
    </location>
</feature>
<name>A0AAV7JRL3_9METZ</name>
<dbReference type="PANTHER" id="PTHR34343">
    <property type="entry name" value="SEROLOGICALLY DEFINED COLON CANCER ANTIGEN 8"/>
    <property type="match status" value="1"/>
</dbReference>
<keyword evidence="1" id="KW-0175">Coiled coil</keyword>
<reference evidence="2 3" key="1">
    <citation type="journal article" date="2023" name="BMC Biol.">
        <title>The compact genome of the sponge Oopsacas minuta (Hexactinellida) is lacking key metazoan core genes.</title>
        <authorList>
            <person name="Santini S."/>
            <person name="Schenkelaars Q."/>
            <person name="Jourda C."/>
            <person name="Duchesne M."/>
            <person name="Belahbib H."/>
            <person name="Rocher C."/>
            <person name="Selva M."/>
            <person name="Riesgo A."/>
            <person name="Vervoort M."/>
            <person name="Leys S.P."/>
            <person name="Kodjabachian L."/>
            <person name="Le Bivic A."/>
            <person name="Borchiellini C."/>
            <person name="Claverie J.M."/>
            <person name="Renard E."/>
        </authorList>
    </citation>
    <scope>NUCLEOTIDE SEQUENCE [LARGE SCALE GENOMIC DNA]</scope>
    <source>
        <strain evidence="2">SPO-2</strain>
    </source>
</reference>
<proteinExistence type="predicted"/>
<dbReference type="EMBL" id="JAKMXF010000302">
    <property type="protein sequence ID" value="KAI6651647.1"/>
    <property type="molecule type" value="Genomic_DNA"/>
</dbReference>